<dbReference type="Pfam" id="PF17146">
    <property type="entry name" value="PIN_6"/>
    <property type="match status" value="1"/>
</dbReference>
<reference evidence="2" key="2">
    <citation type="submission" date="2025-08" db="UniProtKB">
        <authorList>
            <consortium name="Ensembl"/>
        </authorList>
    </citation>
    <scope>IDENTIFICATION</scope>
</reference>
<sequence length="83" mass="9169">MAPAHIVVDTSAFLSAAPLQNLYIVLEVLAEIRDRPTCHRLAALPYELRLRRPRPDLLLLIKYRGGPAELCGTAQALRLGVLP</sequence>
<evidence type="ECO:0000259" key="1">
    <source>
        <dbReference type="Pfam" id="PF17146"/>
    </source>
</evidence>
<organism evidence="2 3">
    <name type="scientific">Strigops habroptila</name>
    <name type="common">Kakapo</name>
    <dbReference type="NCBI Taxonomy" id="2489341"/>
    <lineage>
        <taxon>Eukaryota</taxon>
        <taxon>Metazoa</taxon>
        <taxon>Chordata</taxon>
        <taxon>Craniata</taxon>
        <taxon>Vertebrata</taxon>
        <taxon>Euteleostomi</taxon>
        <taxon>Archelosauria</taxon>
        <taxon>Archosauria</taxon>
        <taxon>Dinosauria</taxon>
        <taxon>Saurischia</taxon>
        <taxon>Theropoda</taxon>
        <taxon>Coelurosauria</taxon>
        <taxon>Aves</taxon>
        <taxon>Neognathae</taxon>
        <taxon>Neoaves</taxon>
        <taxon>Telluraves</taxon>
        <taxon>Australaves</taxon>
        <taxon>Psittaciformes</taxon>
        <taxon>Psittacidae</taxon>
        <taxon>Strigops</taxon>
    </lineage>
</organism>
<dbReference type="GeneTree" id="ENSGT00940000179071"/>
<evidence type="ECO:0000313" key="2">
    <source>
        <dbReference type="Ensembl" id="ENSSHBP00005000438.1"/>
    </source>
</evidence>
<accession>A0A672TF35</accession>
<reference evidence="2" key="3">
    <citation type="submission" date="2025-09" db="UniProtKB">
        <authorList>
            <consortium name="Ensembl"/>
        </authorList>
    </citation>
    <scope>IDENTIFICATION</scope>
</reference>
<keyword evidence="3" id="KW-1185">Reference proteome</keyword>
<dbReference type="Gene3D" id="3.40.50.1010">
    <property type="entry name" value="5'-nuclease"/>
    <property type="match status" value="1"/>
</dbReference>
<reference evidence="2 3" key="1">
    <citation type="submission" date="2019-11" db="EMBL/GenBank/DDBJ databases">
        <title>Strigops habroptila (kakapo) genome, bStrHab1, primary haplotype, v2.</title>
        <authorList>
            <person name="Jarvis E.D."/>
            <person name="Howard J."/>
            <person name="Rhie A."/>
            <person name="Phillippy A."/>
            <person name="Korlach J."/>
            <person name="Digby A."/>
            <person name="Iorns D."/>
            <person name="Eason D."/>
            <person name="Robertson B."/>
            <person name="Raemaekers T."/>
            <person name="Howe K."/>
            <person name="Lewin H."/>
            <person name="Damas J."/>
            <person name="Hastie A."/>
            <person name="Tracey A."/>
            <person name="Chow W."/>
            <person name="Fedrigo O."/>
        </authorList>
    </citation>
    <scope>NUCLEOTIDE SEQUENCE [LARGE SCALE GENOMIC DNA]</scope>
</reference>
<name>A0A672TF35_STRHB</name>
<dbReference type="AlphaFoldDB" id="A0A672TF35"/>
<protein>
    <recommendedName>
        <fullName evidence="1">Ribonuclease PIN domain-containing protein</fullName>
    </recommendedName>
</protein>
<proteinExistence type="predicted"/>
<dbReference type="Ensembl" id="ENSSHBT00005000540.1">
    <property type="protein sequence ID" value="ENSSHBP00005000438.1"/>
    <property type="gene ID" value="ENSSHBG00005000419.1"/>
</dbReference>
<evidence type="ECO:0000313" key="3">
    <source>
        <dbReference type="Proteomes" id="UP000472266"/>
    </source>
</evidence>
<dbReference type="Proteomes" id="UP000472266">
    <property type="component" value="Chromosome 13"/>
</dbReference>
<dbReference type="InterPro" id="IPR033411">
    <property type="entry name" value="Ribonuclease_PIN"/>
</dbReference>
<feature type="domain" description="Ribonuclease PIN" evidence="1">
    <location>
        <begin position="6"/>
        <end position="60"/>
    </location>
</feature>
<dbReference type="InParanoid" id="A0A672TF35"/>